<dbReference type="PROSITE" id="PS50977">
    <property type="entry name" value="HTH_TETR_2"/>
    <property type="match status" value="1"/>
</dbReference>
<evidence type="ECO:0000313" key="8">
    <source>
        <dbReference type="Proteomes" id="UP000315730"/>
    </source>
</evidence>
<keyword evidence="3" id="KW-0804">Transcription</keyword>
<dbReference type="InterPro" id="IPR001647">
    <property type="entry name" value="HTH_TetR"/>
</dbReference>
<dbReference type="RefSeq" id="WP_231860611.1">
    <property type="nucleotide sequence ID" value="NZ_BJNW01000009.1"/>
</dbReference>
<evidence type="ECO:0000256" key="3">
    <source>
        <dbReference type="ARBA" id="ARBA00023163"/>
    </source>
</evidence>
<gene>
    <name evidence="7" type="ORF">KVA01_12840</name>
</gene>
<feature type="region of interest" description="Disordered" evidence="5">
    <location>
        <begin position="1"/>
        <end position="28"/>
    </location>
</feature>
<dbReference type="InterPro" id="IPR050109">
    <property type="entry name" value="HTH-type_TetR-like_transc_reg"/>
</dbReference>
<feature type="domain" description="HTH tetR-type" evidence="6">
    <location>
        <begin position="27"/>
        <end position="87"/>
    </location>
</feature>
<dbReference type="InterPro" id="IPR009057">
    <property type="entry name" value="Homeodomain-like_sf"/>
</dbReference>
<reference evidence="7 8" key="1">
    <citation type="submission" date="2019-06" db="EMBL/GenBank/DDBJ databases">
        <title>Whole genome shotgun sequence of Kocuria varians NBRC 15358.</title>
        <authorList>
            <person name="Hosoyama A."/>
            <person name="Uohara A."/>
            <person name="Ohji S."/>
            <person name="Ichikawa N."/>
        </authorList>
    </citation>
    <scope>NUCLEOTIDE SEQUENCE [LARGE SCALE GENOMIC DNA]</scope>
    <source>
        <strain evidence="7 8">NBRC 15358</strain>
    </source>
</reference>
<proteinExistence type="predicted"/>
<dbReference type="EMBL" id="BJNW01000009">
    <property type="protein sequence ID" value="GEC99129.1"/>
    <property type="molecule type" value="Genomic_DNA"/>
</dbReference>
<dbReference type="STRING" id="1272.GCA_900014985_01174"/>
<keyword evidence="2 4" id="KW-0238">DNA-binding</keyword>
<dbReference type="Gene3D" id="1.10.357.10">
    <property type="entry name" value="Tetracycline Repressor, domain 2"/>
    <property type="match status" value="1"/>
</dbReference>
<feature type="DNA-binding region" description="H-T-H motif" evidence="4">
    <location>
        <begin position="50"/>
        <end position="69"/>
    </location>
</feature>
<dbReference type="PROSITE" id="PS01081">
    <property type="entry name" value="HTH_TETR_1"/>
    <property type="match status" value="1"/>
</dbReference>
<dbReference type="GO" id="GO:0003700">
    <property type="term" value="F:DNA-binding transcription factor activity"/>
    <property type="evidence" value="ECO:0007669"/>
    <property type="project" value="TreeGrafter"/>
</dbReference>
<keyword evidence="1" id="KW-0805">Transcription regulation</keyword>
<feature type="compositionally biased region" description="Basic and acidic residues" evidence="5">
    <location>
        <begin position="7"/>
        <end position="16"/>
    </location>
</feature>
<dbReference type="SUPFAM" id="SSF48498">
    <property type="entry name" value="Tetracyclin repressor-like, C-terminal domain"/>
    <property type="match status" value="1"/>
</dbReference>
<protein>
    <submittedName>
        <fullName evidence="7">TetR family transcriptional regulator</fullName>
    </submittedName>
</protein>
<dbReference type="Proteomes" id="UP000315730">
    <property type="component" value="Unassembled WGS sequence"/>
</dbReference>
<dbReference type="PRINTS" id="PR00455">
    <property type="entry name" value="HTHTETR"/>
</dbReference>
<dbReference type="AlphaFoldDB" id="A0A4Y4D578"/>
<dbReference type="InterPro" id="IPR036271">
    <property type="entry name" value="Tet_transcr_reg_TetR-rel_C_sf"/>
</dbReference>
<organism evidence="7 8">
    <name type="scientific">Kocuria varians</name>
    <name type="common">Micrococcus varians</name>
    <dbReference type="NCBI Taxonomy" id="1272"/>
    <lineage>
        <taxon>Bacteria</taxon>
        <taxon>Bacillati</taxon>
        <taxon>Actinomycetota</taxon>
        <taxon>Actinomycetes</taxon>
        <taxon>Micrococcales</taxon>
        <taxon>Micrococcaceae</taxon>
        <taxon>Kocuria</taxon>
    </lineage>
</organism>
<dbReference type="PANTHER" id="PTHR30055:SF160">
    <property type="entry name" value="TRANSCRIPTIONAL REGULATORY PROTEIN (PROBABLY ASNC-FAMILY)-RELATED"/>
    <property type="match status" value="1"/>
</dbReference>
<dbReference type="FunFam" id="1.10.10.60:FF:000141">
    <property type="entry name" value="TetR family transcriptional regulator"/>
    <property type="match status" value="1"/>
</dbReference>
<evidence type="ECO:0000256" key="2">
    <source>
        <dbReference type="ARBA" id="ARBA00023125"/>
    </source>
</evidence>
<comment type="caution">
    <text evidence="7">The sequence shown here is derived from an EMBL/GenBank/DDBJ whole genome shotgun (WGS) entry which is preliminary data.</text>
</comment>
<evidence type="ECO:0000256" key="4">
    <source>
        <dbReference type="PROSITE-ProRule" id="PRU00335"/>
    </source>
</evidence>
<name>A0A4Y4D578_KOCVA</name>
<evidence type="ECO:0000256" key="1">
    <source>
        <dbReference type="ARBA" id="ARBA00023015"/>
    </source>
</evidence>
<dbReference type="PANTHER" id="PTHR30055">
    <property type="entry name" value="HTH-TYPE TRANSCRIPTIONAL REGULATOR RUTR"/>
    <property type="match status" value="1"/>
</dbReference>
<dbReference type="SUPFAM" id="SSF46689">
    <property type="entry name" value="Homeodomain-like"/>
    <property type="match status" value="1"/>
</dbReference>
<sequence>MNATDPGEAHERPEHPRTRRMSRMSRDQRREQLLSTALRVFSEGGYHATSMDEIATAAGVSKPVLYQHFPGKRELFLALVEFTLQELSERLEESLSTADTNEQRVRNVIDTHFGFVCTRPEAHRLVFSADLMSFPEVADQLDEFYERVADAVAALLGPHTGVPPLQATLLSRGLVHMVQSSAVYWMDHPDAGSREEVQRRVFRLAWGGIKTLEGDHAGAAPRLGGNDHA</sequence>
<dbReference type="InterPro" id="IPR023772">
    <property type="entry name" value="DNA-bd_HTH_TetR-type_CS"/>
</dbReference>
<dbReference type="GO" id="GO:0000976">
    <property type="term" value="F:transcription cis-regulatory region binding"/>
    <property type="evidence" value="ECO:0007669"/>
    <property type="project" value="TreeGrafter"/>
</dbReference>
<evidence type="ECO:0000256" key="5">
    <source>
        <dbReference type="SAM" id="MobiDB-lite"/>
    </source>
</evidence>
<dbReference type="Pfam" id="PF00440">
    <property type="entry name" value="TetR_N"/>
    <property type="match status" value="1"/>
</dbReference>
<keyword evidence="8" id="KW-1185">Reference proteome</keyword>
<evidence type="ECO:0000259" key="6">
    <source>
        <dbReference type="PROSITE" id="PS50977"/>
    </source>
</evidence>
<dbReference type="GO" id="GO:0045892">
    <property type="term" value="P:negative regulation of DNA-templated transcription"/>
    <property type="evidence" value="ECO:0007669"/>
    <property type="project" value="UniProtKB-ARBA"/>
</dbReference>
<accession>A0A4Y4D578</accession>
<evidence type="ECO:0000313" key="7">
    <source>
        <dbReference type="EMBL" id="GEC99129.1"/>
    </source>
</evidence>